<dbReference type="Gene3D" id="1.20.120.810">
    <property type="entry name" value="Vinculin, Vh2 four-helix bundle"/>
    <property type="match status" value="2"/>
</dbReference>
<dbReference type="GO" id="GO:0098609">
    <property type="term" value="P:cell-cell adhesion"/>
    <property type="evidence" value="ECO:0007669"/>
    <property type="project" value="TreeGrafter"/>
</dbReference>
<gene>
    <name evidence="9" type="ORF">P5673_002502</name>
</gene>
<feature type="compositionally biased region" description="Polar residues" evidence="8">
    <location>
        <begin position="1310"/>
        <end position="1319"/>
    </location>
</feature>
<dbReference type="GO" id="GO:0016342">
    <property type="term" value="C:catenin complex"/>
    <property type="evidence" value="ECO:0007669"/>
    <property type="project" value="TreeGrafter"/>
</dbReference>
<organism evidence="9 10">
    <name type="scientific">Acropora cervicornis</name>
    <name type="common">Staghorn coral</name>
    <dbReference type="NCBI Taxonomy" id="6130"/>
    <lineage>
        <taxon>Eukaryota</taxon>
        <taxon>Metazoa</taxon>
        <taxon>Cnidaria</taxon>
        <taxon>Anthozoa</taxon>
        <taxon>Hexacorallia</taxon>
        <taxon>Scleractinia</taxon>
        <taxon>Astrocoeniina</taxon>
        <taxon>Acroporidae</taxon>
        <taxon>Acropora</taxon>
    </lineage>
</organism>
<comment type="subcellular location">
    <subcellularLocation>
        <location evidence="1">Cell junction</location>
    </subcellularLocation>
    <subcellularLocation>
        <location evidence="2">Cytoplasm</location>
    </subcellularLocation>
</comment>
<evidence type="ECO:0000256" key="5">
    <source>
        <dbReference type="ARBA" id="ARBA00022889"/>
    </source>
</evidence>
<evidence type="ECO:0000313" key="9">
    <source>
        <dbReference type="EMBL" id="KAK2572281.1"/>
    </source>
</evidence>
<keyword evidence="10" id="KW-1185">Reference proteome</keyword>
<dbReference type="GO" id="GO:0016477">
    <property type="term" value="P:cell migration"/>
    <property type="evidence" value="ECO:0007669"/>
    <property type="project" value="TreeGrafter"/>
</dbReference>
<evidence type="ECO:0000256" key="8">
    <source>
        <dbReference type="SAM" id="MobiDB-lite"/>
    </source>
</evidence>
<keyword evidence="5" id="KW-0130">Cell adhesion</keyword>
<dbReference type="InterPro" id="IPR001033">
    <property type="entry name" value="Alpha_catenin"/>
</dbReference>
<dbReference type="SUPFAM" id="SSF47220">
    <property type="entry name" value="alpha-catenin/vinculin-like"/>
    <property type="match status" value="6"/>
</dbReference>
<dbReference type="PANTHER" id="PTHR18914">
    <property type="entry name" value="ALPHA CATENIN"/>
    <property type="match status" value="1"/>
</dbReference>
<dbReference type="PRINTS" id="PR00805">
    <property type="entry name" value="ALPHACATENIN"/>
</dbReference>
<dbReference type="GO" id="GO:0051015">
    <property type="term" value="F:actin filament binding"/>
    <property type="evidence" value="ECO:0007669"/>
    <property type="project" value="InterPro"/>
</dbReference>
<feature type="compositionally biased region" description="Basic residues" evidence="8">
    <location>
        <begin position="1361"/>
        <end position="1373"/>
    </location>
</feature>
<dbReference type="Proteomes" id="UP001249851">
    <property type="component" value="Unassembled WGS sequence"/>
</dbReference>
<name>A0AAD9VF81_ACRCE</name>
<evidence type="ECO:0000313" key="10">
    <source>
        <dbReference type="Proteomes" id="UP001249851"/>
    </source>
</evidence>
<evidence type="ECO:0000256" key="7">
    <source>
        <dbReference type="SAM" id="Coils"/>
    </source>
</evidence>
<proteinExistence type="inferred from homology"/>
<dbReference type="Gene3D" id="1.20.120.230">
    <property type="entry name" value="Alpha-catenin/vinculin-like"/>
    <property type="match status" value="8"/>
</dbReference>
<dbReference type="EMBL" id="JARQWQ010000004">
    <property type="protein sequence ID" value="KAK2572281.1"/>
    <property type="molecule type" value="Genomic_DNA"/>
</dbReference>
<feature type="compositionally biased region" description="Acidic residues" evidence="8">
    <location>
        <begin position="669"/>
        <end position="680"/>
    </location>
</feature>
<reference evidence="9" key="2">
    <citation type="journal article" date="2023" name="Science">
        <title>Genomic signatures of disease resistance in endangered staghorn corals.</title>
        <authorList>
            <person name="Vollmer S.V."/>
            <person name="Selwyn J.D."/>
            <person name="Despard B.A."/>
            <person name="Roesel C.L."/>
        </authorList>
    </citation>
    <scope>NUCLEOTIDE SEQUENCE</scope>
    <source>
        <strain evidence="9">K2</strain>
    </source>
</reference>
<keyword evidence="7" id="KW-0175">Coiled coil</keyword>
<dbReference type="Pfam" id="PF01044">
    <property type="entry name" value="Vinculin"/>
    <property type="match status" value="2"/>
</dbReference>
<evidence type="ECO:0000256" key="1">
    <source>
        <dbReference type="ARBA" id="ARBA00004282"/>
    </source>
</evidence>
<dbReference type="GO" id="GO:0005912">
    <property type="term" value="C:adherens junction"/>
    <property type="evidence" value="ECO:0007669"/>
    <property type="project" value="TreeGrafter"/>
</dbReference>
<evidence type="ECO:0000256" key="6">
    <source>
        <dbReference type="ARBA" id="ARBA00022949"/>
    </source>
</evidence>
<evidence type="ECO:0000256" key="4">
    <source>
        <dbReference type="ARBA" id="ARBA00022490"/>
    </source>
</evidence>
<feature type="region of interest" description="Disordered" evidence="8">
    <location>
        <begin position="1308"/>
        <end position="1334"/>
    </location>
</feature>
<comment type="caution">
    <text evidence="9">The sequence shown here is derived from an EMBL/GenBank/DDBJ whole genome shotgun (WGS) entry which is preliminary data.</text>
</comment>
<dbReference type="InterPro" id="IPR036723">
    <property type="entry name" value="Alpha-catenin/vinculin-like_sf"/>
</dbReference>
<comment type="similarity">
    <text evidence="3">Belongs to the vinculin/alpha-catenin family.</text>
</comment>
<dbReference type="GO" id="GO:0005737">
    <property type="term" value="C:cytoplasm"/>
    <property type="evidence" value="ECO:0007669"/>
    <property type="project" value="UniProtKB-SubCell"/>
</dbReference>
<feature type="region of interest" description="Disordered" evidence="8">
    <location>
        <begin position="664"/>
        <end position="738"/>
    </location>
</feature>
<dbReference type="GO" id="GO:0008013">
    <property type="term" value="F:beta-catenin binding"/>
    <property type="evidence" value="ECO:0007669"/>
    <property type="project" value="TreeGrafter"/>
</dbReference>
<feature type="region of interest" description="Disordered" evidence="8">
    <location>
        <begin position="1355"/>
        <end position="1386"/>
    </location>
</feature>
<feature type="compositionally biased region" description="Basic and acidic residues" evidence="8">
    <location>
        <begin position="700"/>
        <end position="726"/>
    </location>
</feature>
<protein>
    <submittedName>
        <fullName evidence="9">Catenin alpha-2</fullName>
    </submittedName>
</protein>
<sequence length="1623" mass="179537">MSTTLLSSLVQTKSIELVLAPIAAQVSQLILLNEASQRNGIPLPDMVPSAQQIRQAIDRLVLAAQKLVIETSDDDLHSGMPVACDAVKDAGNCLLLATHQLKQQPFSHNVRYNLVDSARNILEGTMKVLLVYDEAEVRKIVASARWVMDQLHLVETAASSRELVVKFQSFTESLMALASFCNKRQQELSNPHQRDRLVSVMWVLKNSIGLLAKSMQAYLKNPANLQTKASRDYVVGQIMLACTEIIQIIQAREDWNQNVEEPGNMTAKLEKVHKEHSPHTQLAANNELDCYLDAIVRSSMGVANSCEGARRDRIVQACQNVLKMRSELAELQKTLQGNPLSQRTRHEVDLASDRLSAELKKLDCLVSTAVVDDITTVFADSELPVHNMIQAATVPLLDMSVESQEDAMIRLIAKADDFQKHAARLSQVARQSAAISGDTKRVEAINATATDIETLAPQLVSAAVRVRQAPTDASCTAHLSQLRKEWTTQLQVLTSLVDDITDYNDFVLMSDFNIQKDIAQTQEALVYQQDIAVVSQVPLRMLGRARRVAMVTKREMSVTADPMYKGKLQSSCSELESVMPVVVQSLEETLLNVADVEQQKKLCESSKLLGDKVRTIRSALKRPVGVGIDLTDYGAEVTSTKTLDPNDNMLDLFEILRARPTTPVSDTVTVEEPDPVEVVDEPVKDPEPSLDLLTYTEIEQEPKPTRSSLPKEKRDTSRDRARDRSRQRPQSAESEDLLFSFLEDDEMNRINRKALLGIGEGSRDESSLSAGVVRPIKPSQSSRAPVSRLLNAVKGRDFELVEREMRKVESRASALRTLANSCADRTRDVEGLRLVRVTSVEVEKLTPLIMQTVNDSRASPSDLVTVERLQTISREWASKVHVLSGALDKIVQPWSATASKLALAAASGDAEQLRKQVDNLNRHVHRLRQLAVAAKAAADAEDYAMNAGNEGEAPARDPASLQRVELVGMTSEEVERALSRDPTDVSNIERLELQRRDWASKVFGLIFAVDDVTVGTSAPVEQLTSVACAGDQHVLQENSRMLTSYSRTLKDTEIGSTAGCNDPKKVSLASATMNSVEKLTADLQDTARLVCEMASRENRTLEQSSAFMGVVERMNLLQREWATKVHLLTALVDDLTAEASAPVDRLAGAALAVSKAELGERIQQQSNFEMQADELKARVARVRTHASKAVENSRHTSKVRCVRVTGDFIDRFTPQVIAAARALADVFQDLLSIPQVEPAQSFESLTEEETVAIAGSSCGRFSTLPLATDDGNLQTSSPHSERSLIAANRALEITSYFDDMALSDKKTSLERSSSFSETDSVPEARRLRGPWGSSSETDLMRKALVDELHQRFSSAESLHHSGTRRRHGGHHQRAASISGLSRGDTDWKSTSTIVQANKNSKQTLVSPRESFVEDIIVLIGCKLKEAQTFLTDHAQYFLIFAMLFQLAAKLLQEETDKWEEENNSIVKVAKEMAQQMMQMAKFARRRNRVQNKMEMINMAKAIASNALVILKFAKVIVEQCVDERQAASDIVADAMLVKNAQNLMQAVLKTLKAAEAACVKGLRPPENDASADHTEVADLVFQWKKNLKRQRAIEALTASRDELGLRRREKHLSTPSLVDIVNV</sequence>
<evidence type="ECO:0000256" key="3">
    <source>
        <dbReference type="ARBA" id="ARBA00008376"/>
    </source>
</evidence>
<dbReference type="InterPro" id="IPR006077">
    <property type="entry name" value="Vinculin/catenin"/>
</dbReference>
<reference evidence="9" key="1">
    <citation type="journal article" date="2023" name="G3 (Bethesda)">
        <title>Whole genome assembly and annotation of the endangered Caribbean coral Acropora cervicornis.</title>
        <authorList>
            <person name="Selwyn J.D."/>
            <person name="Vollmer S.V."/>
        </authorList>
    </citation>
    <scope>NUCLEOTIDE SEQUENCE</scope>
    <source>
        <strain evidence="9">K2</strain>
    </source>
</reference>
<accession>A0AAD9VF81</accession>
<dbReference type="PANTHER" id="PTHR18914:SF30">
    <property type="entry name" value="VINCULIN_ALPHA-CATENIN FAMILY MEMBER 1"/>
    <property type="match status" value="1"/>
</dbReference>
<evidence type="ECO:0000256" key="2">
    <source>
        <dbReference type="ARBA" id="ARBA00004496"/>
    </source>
</evidence>
<keyword evidence="4" id="KW-0963">Cytoplasm</keyword>
<feature type="coiled-coil region" evidence="7">
    <location>
        <begin position="903"/>
        <end position="930"/>
    </location>
</feature>
<dbReference type="GO" id="GO:0045296">
    <property type="term" value="F:cadherin binding"/>
    <property type="evidence" value="ECO:0007669"/>
    <property type="project" value="InterPro"/>
</dbReference>
<keyword evidence="6" id="KW-0965">Cell junction</keyword>